<dbReference type="RefSeq" id="WP_130104739.1">
    <property type="nucleotide sequence ID" value="NZ_CP025781.1"/>
</dbReference>
<evidence type="ECO:0000313" key="3">
    <source>
        <dbReference type="EMBL" id="QBC45581.1"/>
    </source>
</evidence>
<evidence type="ECO:0000313" key="2">
    <source>
        <dbReference type="EMBL" id="QBC42110.1"/>
    </source>
</evidence>
<reference evidence="3 4" key="1">
    <citation type="submission" date="2018-01" db="EMBL/GenBank/DDBJ databases">
        <title>Genome sequence of Iodobacter sp. strain PCH194 isolated from Indian Trans-Himalaya.</title>
        <authorList>
            <person name="Kumar V."/>
            <person name="Thakur V."/>
            <person name="Kumar S."/>
            <person name="Singh D."/>
        </authorList>
    </citation>
    <scope>NUCLEOTIDE SEQUENCE [LARGE SCALE GENOMIC DNA]</scope>
    <source>
        <strain evidence="3 4">PCH194</strain>
    </source>
</reference>
<gene>
    <name evidence="2" type="ORF">C1H71_00075</name>
    <name evidence="3" type="ORF">C1H71_20005</name>
</gene>
<keyword evidence="4" id="KW-1185">Reference proteome</keyword>
<dbReference type="AlphaFoldDB" id="A0A7G3GDZ4"/>
<accession>A0A7G3GDZ4</accession>
<organism evidence="3 4">
    <name type="scientific">Iodobacter fluviatilis</name>
    <dbReference type="NCBI Taxonomy" id="537"/>
    <lineage>
        <taxon>Bacteria</taxon>
        <taxon>Pseudomonadati</taxon>
        <taxon>Pseudomonadota</taxon>
        <taxon>Betaproteobacteria</taxon>
        <taxon>Neisseriales</taxon>
        <taxon>Chitinibacteraceae</taxon>
        <taxon>Iodobacter</taxon>
    </lineage>
</organism>
<keyword evidence="1" id="KW-0812">Transmembrane</keyword>
<dbReference type="KEGG" id="ifl:C1H71_00075"/>
<feature type="transmembrane region" description="Helical" evidence="1">
    <location>
        <begin position="12"/>
        <end position="38"/>
    </location>
</feature>
<evidence type="ECO:0000256" key="1">
    <source>
        <dbReference type="SAM" id="Phobius"/>
    </source>
</evidence>
<protein>
    <submittedName>
        <fullName evidence="3">DUF2523 domain-containing protein</fullName>
    </submittedName>
</protein>
<name>A0A7G3GDZ4_9NEIS</name>
<dbReference type="EMBL" id="CP025781">
    <property type="protein sequence ID" value="QBC45581.1"/>
    <property type="molecule type" value="Genomic_DNA"/>
</dbReference>
<feature type="transmembrane region" description="Helical" evidence="1">
    <location>
        <begin position="71"/>
        <end position="92"/>
    </location>
</feature>
<sequence>MPAALFGILMSALRTILGFMLRSVIVKFVTFFALFFIVKEFVNVLVESQLYPGATQASTLSNAFSGIPASVWYFLDLFSVSTGLSTVISAYATRFIIRRIPVIG</sequence>
<dbReference type="EMBL" id="CP025781">
    <property type="protein sequence ID" value="QBC42110.1"/>
    <property type="molecule type" value="Genomic_DNA"/>
</dbReference>
<evidence type="ECO:0000313" key="4">
    <source>
        <dbReference type="Proteomes" id="UP000515917"/>
    </source>
</evidence>
<dbReference type="KEGG" id="ifl:C1H71_20005"/>
<keyword evidence="1" id="KW-1133">Transmembrane helix</keyword>
<keyword evidence="1" id="KW-0472">Membrane</keyword>
<dbReference type="Pfam" id="PF10734">
    <property type="entry name" value="DUF2523"/>
    <property type="match status" value="1"/>
</dbReference>
<dbReference type="InterPro" id="IPR019670">
    <property type="entry name" value="DUF2523"/>
</dbReference>
<proteinExistence type="predicted"/>
<dbReference type="Proteomes" id="UP000515917">
    <property type="component" value="Chromosome"/>
</dbReference>